<feature type="non-terminal residue" evidence="2">
    <location>
        <position position="164"/>
    </location>
</feature>
<name>A0A6A4YDT4_9STRA</name>
<evidence type="ECO:0000259" key="1">
    <source>
        <dbReference type="SMART" id="SM00831"/>
    </source>
</evidence>
<dbReference type="AlphaFoldDB" id="A0A6A4YDT4"/>
<comment type="caution">
    <text evidence="2">The sequence shown here is derived from an EMBL/GenBank/DDBJ whole genome shotgun (WGS) entry which is preliminary data.</text>
</comment>
<protein>
    <recommendedName>
        <fullName evidence="1">Cation-transporting P-type ATPase N-terminal domain-containing protein</fullName>
    </recommendedName>
</protein>
<dbReference type="EMBL" id="VJMH01005596">
    <property type="protein sequence ID" value="KAF0694144.1"/>
    <property type="molecule type" value="Genomic_DNA"/>
</dbReference>
<dbReference type="InterPro" id="IPR023298">
    <property type="entry name" value="ATPase_P-typ_TM_dom_sf"/>
</dbReference>
<reference evidence="2" key="1">
    <citation type="submission" date="2019-06" db="EMBL/GenBank/DDBJ databases">
        <title>Genomics analysis of Aphanomyces spp. identifies a new class of oomycete effector associated with host adaptation.</title>
        <authorList>
            <person name="Gaulin E."/>
        </authorList>
    </citation>
    <scope>NUCLEOTIDE SEQUENCE</scope>
    <source>
        <strain evidence="2">CBS 578.67</strain>
    </source>
</reference>
<evidence type="ECO:0000313" key="2">
    <source>
        <dbReference type="EMBL" id="KAF0694144.1"/>
    </source>
</evidence>
<dbReference type="Pfam" id="PF00690">
    <property type="entry name" value="Cation_ATPase_N"/>
    <property type="match status" value="1"/>
</dbReference>
<organism evidence="2">
    <name type="scientific">Aphanomyces stellatus</name>
    <dbReference type="NCBI Taxonomy" id="120398"/>
    <lineage>
        <taxon>Eukaryota</taxon>
        <taxon>Sar</taxon>
        <taxon>Stramenopiles</taxon>
        <taxon>Oomycota</taxon>
        <taxon>Saprolegniomycetes</taxon>
        <taxon>Saprolegniales</taxon>
        <taxon>Verrucalvaceae</taxon>
        <taxon>Aphanomyces</taxon>
    </lineage>
</organism>
<feature type="domain" description="Cation-transporting P-type ATPase N-terminal" evidence="1">
    <location>
        <begin position="60"/>
        <end position="132"/>
    </location>
</feature>
<dbReference type="OrthoDB" id="165180at2759"/>
<proteinExistence type="predicted"/>
<dbReference type="SMART" id="SM00831">
    <property type="entry name" value="Cation_ATPase_N"/>
    <property type="match status" value="1"/>
</dbReference>
<dbReference type="PANTHER" id="PTHR42861">
    <property type="entry name" value="CALCIUM-TRANSPORTING ATPASE"/>
    <property type="match status" value="1"/>
</dbReference>
<accession>A0A6A4YDT4</accession>
<dbReference type="SUPFAM" id="SSF81665">
    <property type="entry name" value="Calcium ATPase, transmembrane domain M"/>
    <property type="match status" value="1"/>
</dbReference>
<dbReference type="Gene3D" id="1.20.1110.10">
    <property type="entry name" value="Calcium-transporting ATPase, transmembrane domain"/>
    <property type="match status" value="1"/>
</dbReference>
<gene>
    <name evidence="2" type="ORF">As57867_014896</name>
</gene>
<dbReference type="InterPro" id="IPR004014">
    <property type="entry name" value="ATPase_P-typ_cation-transptr_N"/>
</dbReference>
<sequence length="164" mass="18127">MERGLGCESAHTHLELKRLSFQFEGQAASSLPPHAATMTYKSMETPNDQKNYVNDVGQVQWAAIPLNAALDKLKATREGLSTAEAQKRLIEHGPNKLPEEKVNRLKVFLSFMWNPLSWAMEVAAILSIVLLDFPDFALILALLLLNACIGYFEEMQAGDAVAAL</sequence>